<evidence type="ECO:0000313" key="2">
    <source>
        <dbReference type="EMBL" id="URD75753.1"/>
    </source>
</evidence>
<keyword evidence="3" id="KW-1185">Reference proteome</keyword>
<accession>A0A9E7EH26</accession>
<sequence>MDNHKQALMSAASLTQQVTCSFLLLRDSRFVIPAVKSKPNLIRIRFYCLFIPDNINGVPFQTSCRSYEPGVPSQAAVDCGEPAMEASPFTVPCGGADQPWVNGLTRGGERDPPRTTWEKQRGAHTGPPTAAALVLIRVSGVPHEQRESVWSSHLLPLRVELSFALSLKSA</sequence>
<evidence type="ECO:0000313" key="3">
    <source>
        <dbReference type="Proteomes" id="UP001055439"/>
    </source>
</evidence>
<dbReference type="Proteomes" id="UP001055439">
    <property type="component" value="Chromosome 1"/>
</dbReference>
<organism evidence="2 3">
    <name type="scientific">Musa troglodytarum</name>
    <name type="common">fe'i banana</name>
    <dbReference type="NCBI Taxonomy" id="320322"/>
    <lineage>
        <taxon>Eukaryota</taxon>
        <taxon>Viridiplantae</taxon>
        <taxon>Streptophyta</taxon>
        <taxon>Embryophyta</taxon>
        <taxon>Tracheophyta</taxon>
        <taxon>Spermatophyta</taxon>
        <taxon>Magnoliopsida</taxon>
        <taxon>Liliopsida</taxon>
        <taxon>Zingiberales</taxon>
        <taxon>Musaceae</taxon>
        <taxon>Musa</taxon>
    </lineage>
</organism>
<proteinExistence type="predicted"/>
<gene>
    <name evidence="2" type="ORF">MUK42_35403</name>
</gene>
<feature type="region of interest" description="Disordered" evidence="1">
    <location>
        <begin position="101"/>
        <end position="126"/>
    </location>
</feature>
<evidence type="ECO:0000256" key="1">
    <source>
        <dbReference type="SAM" id="MobiDB-lite"/>
    </source>
</evidence>
<protein>
    <submittedName>
        <fullName evidence="2">Uncharacterized protein</fullName>
    </submittedName>
</protein>
<name>A0A9E7EH26_9LILI</name>
<dbReference type="AlphaFoldDB" id="A0A9E7EH26"/>
<dbReference type="EMBL" id="CP097502">
    <property type="protein sequence ID" value="URD75753.1"/>
    <property type="molecule type" value="Genomic_DNA"/>
</dbReference>
<feature type="compositionally biased region" description="Basic and acidic residues" evidence="1">
    <location>
        <begin position="107"/>
        <end position="121"/>
    </location>
</feature>
<reference evidence="2" key="1">
    <citation type="submission" date="2022-05" db="EMBL/GenBank/DDBJ databases">
        <title>The Musa troglodytarum L. genome provides insights into the mechanism of non-climacteric behaviour and enrichment of carotenoids.</title>
        <authorList>
            <person name="Wang J."/>
        </authorList>
    </citation>
    <scope>NUCLEOTIDE SEQUENCE</scope>
    <source>
        <tissue evidence="2">Leaf</tissue>
    </source>
</reference>